<feature type="domain" description="Glycosyltransferase 2-like" evidence="1">
    <location>
        <begin position="30"/>
        <end position="196"/>
    </location>
</feature>
<accession>A0A0A8J899</accession>
<dbReference type="Pfam" id="PF00535">
    <property type="entry name" value="Glycos_transf_2"/>
    <property type="match status" value="1"/>
</dbReference>
<dbReference type="SUPFAM" id="SSF53448">
    <property type="entry name" value="Nucleotide-diphospho-sugar transferases"/>
    <property type="match status" value="1"/>
</dbReference>
<name>A0A0A8J899_ECOLX</name>
<dbReference type="EMBL" id="AB972425">
    <property type="protein sequence ID" value="BAQ02324.1"/>
    <property type="molecule type" value="Genomic_DNA"/>
</dbReference>
<evidence type="ECO:0000313" key="3">
    <source>
        <dbReference type="EMBL" id="BAQ02324.1"/>
    </source>
</evidence>
<dbReference type="PANTHER" id="PTHR22916">
    <property type="entry name" value="GLYCOSYLTRANSFERASE"/>
    <property type="match status" value="1"/>
</dbReference>
<evidence type="ECO:0000259" key="1">
    <source>
        <dbReference type="Pfam" id="PF00535"/>
    </source>
</evidence>
<dbReference type="PANTHER" id="PTHR22916:SF3">
    <property type="entry name" value="UDP-GLCNAC:BETAGAL BETA-1,3-N-ACETYLGLUCOSAMINYLTRANSFERASE-LIKE PROTEIN 1"/>
    <property type="match status" value="1"/>
</dbReference>
<dbReference type="CDD" id="cd00761">
    <property type="entry name" value="Glyco_tranf_GTA_type"/>
    <property type="match status" value="1"/>
</dbReference>
<keyword evidence="2" id="KW-0808">Transferase</keyword>
<dbReference type="AlphaFoldDB" id="A0A0A8J899"/>
<dbReference type="EMBL" id="AB972420">
    <property type="protein sequence ID" value="BAQ02243.1"/>
    <property type="molecule type" value="Genomic_DNA"/>
</dbReference>
<dbReference type="Gene3D" id="3.90.550.10">
    <property type="entry name" value="Spore Coat Polysaccharide Biosynthesis Protein SpsA, Chain A"/>
    <property type="match status" value="1"/>
</dbReference>
<sequence>MILLVFMEKYMNNFSCKEPPSFIENKIILSIILPVYNVSEYLIECLNSLLLDVHERYLNRCEVIVVDDGSTDNSFELMREYSLKYPESIKIYSKFNGGLSDARNYGLLKSSGKYISFVDSDDVVNRGFIKEIINFIDAYDFDILSFDFMKFFNNNDALILSQIDEFSKMAERVDSEFYKSKPVFAWNKVYRRSLFDNEVFPKGWYYEDVALIPLLLDRAKVLYHINSVCYFYRQRQGAITFFYDNKYLDILKGVSFLYDRSQSSFIKTIIINQFFTLTLLSLRLPTDNYFMNMRGIIDTYCEKFDLDSFEPKLILKHIPFLLLKKLKSLCVYPLYLFKPAVFLHKQIKHFRGKLK</sequence>
<organism evidence="2">
    <name type="scientific">Escherichia coli</name>
    <dbReference type="NCBI Taxonomy" id="562"/>
    <lineage>
        <taxon>Bacteria</taxon>
        <taxon>Pseudomonadati</taxon>
        <taxon>Pseudomonadota</taxon>
        <taxon>Gammaproteobacteria</taxon>
        <taxon>Enterobacterales</taxon>
        <taxon>Enterobacteriaceae</taxon>
        <taxon>Escherichia</taxon>
    </lineage>
</organism>
<dbReference type="InterPro" id="IPR001173">
    <property type="entry name" value="Glyco_trans_2-like"/>
</dbReference>
<proteinExistence type="predicted"/>
<dbReference type="GO" id="GO:0016758">
    <property type="term" value="F:hexosyltransferase activity"/>
    <property type="evidence" value="ECO:0007669"/>
    <property type="project" value="UniProtKB-ARBA"/>
</dbReference>
<reference evidence="2" key="1">
    <citation type="journal article" date="2014" name="DNA Res.">
        <title>A complete view of the genetic diversity of the Escherichia coli O-antigen biosynthesis gene cluster.</title>
        <authorList>
            <person name="Iguchi A."/>
            <person name="Iyoda S."/>
            <person name="Kikuchi T."/>
            <person name="Ogura Y."/>
            <person name="Katsura K."/>
            <person name="Ohnishi M."/>
            <person name="Hayashi T."/>
            <person name="Thomson N.R."/>
        </authorList>
    </citation>
    <scope>NUCLEOTIDE SEQUENCE</scope>
    <source>
        <strain evidence="2">Ew227</strain>
        <strain evidence="3">SC647</strain>
    </source>
</reference>
<protein>
    <submittedName>
        <fullName evidence="2">Putative glycosyltransferase</fullName>
    </submittedName>
</protein>
<dbReference type="InterPro" id="IPR029044">
    <property type="entry name" value="Nucleotide-diphossugar_trans"/>
</dbReference>
<evidence type="ECO:0000313" key="2">
    <source>
        <dbReference type="EMBL" id="BAQ02243.1"/>
    </source>
</evidence>